<dbReference type="GO" id="GO:0008880">
    <property type="term" value="F:glucuronate isomerase activity"/>
    <property type="evidence" value="ECO:0007669"/>
    <property type="project" value="UniProtKB-UniRule"/>
</dbReference>
<comment type="catalytic activity">
    <reaction evidence="7">
        <text>aldehydo-D-galacturonate = keto-D-tagaturonate</text>
        <dbReference type="Rhea" id="RHEA:27702"/>
        <dbReference type="ChEBI" id="CHEBI:12952"/>
        <dbReference type="ChEBI" id="CHEBI:17886"/>
    </reaction>
</comment>
<dbReference type="RefSeq" id="WP_072401453.1">
    <property type="nucleotide sequence ID" value="NZ_FPKV01000002.1"/>
</dbReference>
<comment type="pathway">
    <text evidence="2 7">Carbohydrate metabolism; pentose and glucuronate interconversion.</text>
</comment>
<evidence type="ECO:0000256" key="5">
    <source>
        <dbReference type="ARBA" id="ARBA00020555"/>
    </source>
</evidence>
<protein>
    <recommendedName>
        <fullName evidence="5 7">Uronate isomerase</fullName>
        <ecNumber evidence="4 7">5.3.1.12</ecNumber>
    </recommendedName>
    <alternativeName>
        <fullName evidence="7">Glucuronate isomerase</fullName>
    </alternativeName>
    <alternativeName>
        <fullName evidence="7">Uronic isomerase</fullName>
    </alternativeName>
</protein>
<dbReference type="PANTHER" id="PTHR30068">
    <property type="entry name" value="URONATE ISOMERASE"/>
    <property type="match status" value="1"/>
</dbReference>
<proteinExistence type="inferred from homology"/>
<evidence type="ECO:0000256" key="4">
    <source>
        <dbReference type="ARBA" id="ARBA00012546"/>
    </source>
</evidence>
<keyword evidence="6 7" id="KW-0413">Isomerase</keyword>
<gene>
    <name evidence="7" type="primary">uxaC</name>
    <name evidence="8" type="ORF">SAMN05428642_102494</name>
</gene>
<dbReference type="UniPathway" id="UPA00246"/>
<dbReference type="Proteomes" id="UP000182544">
    <property type="component" value="Unassembled WGS sequence"/>
</dbReference>
<comment type="similarity">
    <text evidence="3 7">Belongs to the metallo-dependent hydrolases superfamily. Uronate isomerase family.</text>
</comment>
<dbReference type="GO" id="GO:0042840">
    <property type="term" value="P:D-glucuronate catabolic process"/>
    <property type="evidence" value="ECO:0007669"/>
    <property type="project" value="TreeGrafter"/>
</dbReference>
<evidence type="ECO:0000256" key="2">
    <source>
        <dbReference type="ARBA" id="ARBA00004892"/>
    </source>
</evidence>
<keyword evidence="9" id="KW-1185">Reference proteome</keyword>
<dbReference type="NCBIfam" id="NF002794">
    <property type="entry name" value="PRK02925.1"/>
    <property type="match status" value="1"/>
</dbReference>
<comment type="catalytic activity">
    <reaction evidence="1 7">
        <text>D-glucuronate = D-fructuronate</text>
        <dbReference type="Rhea" id="RHEA:13049"/>
        <dbReference type="ChEBI" id="CHEBI:58720"/>
        <dbReference type="ChEBI" id="CHEBI:59863"/>
        <dbReference type="EC" id="5.3.1.12"/>
    </reaction>
</comment>
<dbReference type="EC" id="5.3.1.12" evidence="4 7"/>
<dbReference type="AlphaFoldDB" id="A0A1K2IHX4"/>
<dbReference type="Gene3D" id="1.10.2020.10">
    <property type="entry name" value="uronate isomerase, domain 2, chain A"/>
    <property type="match status" value="1"/>
</dbReference>
<dbReference type="InterPro" id="IPR032466">
    <property type="entry name" value="Metal_Hydrolase"/>
</dbReference>
<dbReference type="InterPro" id="IPR003766">
    <property type="entry name" value="Uronate_isomerase"/>
</dbReference>
<dbReference type="EMBL" id="FPKV01000002">
    <property type="protein sequence ID" value="SFZ92036.1"/>
    <property type="molecule type" value="Genomic_DNA"/>
</dbReference>
<dbReference type="SUPFAM" id="SSF51556">
    <property type="entry name" value="Metallo-dependent hydrolases"/>
    <property type="match status" value="1"/>
</dbReference>
<dbReference type="OrthoDB" id="9766564at2"/>
<organism evidence="8 9">
    <name type="scientific">Flaviramulus basaltis</name>
    <dbReference type="NCBI Taxonomy" id="369401"/>
    <lineage>
        <taxon>Bacteria</taxon>
        <taxon>Pseudomonadati</taxon>
        <taxon>Bacteroidota</taxon>
        <taxon>Flavobacteriia</taxon>
        <taxon>Flavobacteriales</taxon>
        <taxon>Flavobacteriaceae</taxon>
        <taxon>Flaviramulus</taxon>
    </lineage>
</organism>
<accession>A0A1K2IHX4</accession>
<dbReference type="Gene3D" id="3.20.20.140">
    <property type="entry name" value="Metal-dependent hydrolases"/>
    <property type="match status" value="1"/>
</dbReference>
<dbReference type="HAMAP" id="MF_00675">
    <property type="entry name" value="UxaC"/>
    <property type="match status" value="1"/>
</dbReference>
<evidence type="ECO:0000256" key="7">
    <source>
        <dbReference type="HAMAP-Rule" id="MF_00675"/>
    </source>
</evidence>
<sequence length="481" mass="55171">MNSLITDNFLLTSSYAEELYHSFAKDLPIIDYHNHLPPNEIATNKQFKNLTKVWLDGDHYKWRAMRNLGIEEKYITGKASDEEKFKKWGYAVPYTMRNPLYHWSHLELKRYFGIDSPINEKTAGSIYKDCNTLLQKEEFRTQGLLKMMNAEVVCSTDDPIDDLKHHKSIANSNFDVLTLPTFRPDNIINIDAIEFTTYIETLSDVSNVKIKDLESLLKAIESRIEYFHENGCRLSDHGLSHAYAGKFSKKKVDAILKDRIEEKNLSTKEINIYKSAILFYLGKFYALKEWTMQLHLGPIRDTNKLLLKQIGINAGVDSIGDFQQAESLANYLNMLNDDGSLPKTIIYNSNPSDNDLFATMAGNFSEGGVKGKVQFGAAWWFLDQKDGIEKQINSLSNMGLLSCAVGMLTDSRSFLSFTRHEYYRRILCNIFGNDIKNGDLPNDMQWIGKIVSDICYNNAKSFFDFQDIKSKTRTQQTSINK</sequence>
<evidence type="ECO:0000256" key="3">
    <source>
        <dbReference type="ARBA" id="ARBA00008397"/>
    </source>
</evidence>
<evidence type="ECO:0000256" key="6">
    <source>
        <dbReference type="ARBA" id="ARBA00023235"/>
    </source>
</evidence>
<evidence type="ECO:0000313" key="9">
    <source>
        <dbReference type="Proteomes" id="UP000182544"/>
    </source>
</evidence>
<reference evidence="8 9" key="1">
    <citation type="submission" date="2016-10" db="EMBL/GenBank/DDBJ databases">
        <authorList>
            <person name="de Groot N.N."/>
        </authorList>
    </citation>
    <scope>NUCLEOTIDE SEQUENCE [LARGE SCALE GENOMIC DNA]</scope>
    <source>
        <strain evidence="8 9">DSM 18180</strain>
    </source>
</reference>
<dbReference type="GO" id="GO:0019698">
    <property type="term" value="P:D-galacturonate catabolic process"/>
    <property type="evidence" value="ECO:0007669"/>
    <property type="project" value="TreeGrafter"/>
</dbReference>
<dbReference type="Pfam" id="PF02614">
    <property type="entry name" value="UxaC"/>
    <property type="match status" value="1"/>
</dbReference>
<name>A0A1K2IHX4_9FLAO</name>
<evidence type="ECO:0000313" key="8">
    <source>
        <dbReference type="EMBL" id="SFZ92036.1"/>
    </source>
</evidence>
<dbReference type="PANTHER" id="PTHR30068:SF4">
    <property type="entry name" value="URONATE ISOMERASE"/>
    <property type="match status" value="1"/>
</dbReference>
<evidence type="ECO:0000256" key="1">
    <source>
        <dbReference type="ARBA" id="ARBA00001165"/>
    </source>
</evidence>
<dbReference type="STRING" id="369401.SAMN05428642_102494"/>